<protein>
    <submittedName>
        <fullName evidence="7">Flagellar hook-basal body protein</fullName>
    </submittedName>
</protein>
<dbReference type="InterPro" id="IPR053967">
    <property type="entry name" value="LlgE_F_G-like_D1"/>
</dbReference>
<dbReference type="InterPro" id="IPR010930">
    <property type="entry name" value="Flg_bb/hook_C_dom"/>
</dbReference>
<dbReference type="AlphaFoldDB" id="A0A127JQN2"/>
<proteinExistence type="inferred from homology"/>
<dbReference type="EMBL" id="CP010951">
    <property type="protein sequence ID" value="AMO22203.1"/>
    <property type="molecule type" value="Genomic_DNA"/>
</dbReference>
<gene>
    <name evidence="7" type="ORF">UC35_04005</name>
</gene>
<accession>A0A127JQN2</accession>
<feature type="domain" description="Flagellar basal-body/hook protein C-terminal" evidence="5">
    <location>
        <begin position="201"/>
        <end position="245"/>
    </location>
</feature>
<keyword evidence="7" id="KW-0966">Cell projection</keyword>
<reference evidence="7 8" key="1">
    <citation type="journal article" date="2014" name="Int. J. Syst. Evol. Microbiol.">
        <title>Ramlibacter solisilvae sp. nov., isolated from forest soil, and emended description of the genus Ramlibacter.</title>
        <authorList>
            <person name="Lee H.J."/>
            <person name="Lee S.H."/>
            <person name="Lee S.S."/>
            <person name="Lee J.S."/>
            <person name="Kim Y."/>
            <person name="Kim S.C."/>
            <person name="Jeon C.O."/>
        </authorList>
    </citation>
    <scope>NUCLEOTIDE SEQUENCE [LARGE SCALE GENOMIC DNA]</scope>
    <source>
        <strain evidence="7 8">5-10</strain>
    </source>
</reference>
<name>A0A127JQN2_9BURK</name>
<dbReference type="NCBIfam" id="TIGR03506">
    <property type="entry name" value="FlgEFG_subfam"/>
    <property type="match status" value="1"/>
</dbReference>
<dbReference type="GO" id="GO:0071973">
    <property type="term" value="P:bacterial-type flagellum-dependent cell motility"/>
    <property type="evidence" value="ECO:0007669"/>
    <property type="project" value="UniProtKB-UniRule"/>
</dbReference>
<dbReference type="SUPFAM" id="SSF117143">
    <property type="entry name" value="Flagellar hook protein flgE"/>
    <property type="match status" value="1"/>
</dbReference>
<keyword evidence="8" id="KW-1185">Reference proteome</keyword>
<evidence type="ECO:0000256" key="1">
    <source>
        <dbReference type="ARBA" id="ARBA00004117"/>
    </source>
</evidence>
<keyword evidence="3 4" id="KW-0975">Bacterial flagellum</keyword>
<dbReference type="PANTHER" id="PTHR30435">
    <property type="entry name" value="FLAGELLAR PROTEIN"/>
    <property type="match status" value="1"/>
</dbReference>
<dbReference type="RefSeq" id="WP_061496408.1">
    <property type="nucleotide sequence ID" value="NZ_CP010951.1"/>
</dbReference>
<dbReference type="PATRIC" id="fig|94132.3.peg.804"/>
<evidence type="ECO:0000313" key="8">
    <source>
        <dbReference type="Proteomes" id="UP000070433"/>
    </source>
</evidence>
<evidence type="ECO:0000259" key="5">
    <source>
        <dbReference type="Pfam" id="PF06429"/>
    </source>
</evidence>
<dbReference type="InterPro" id="IPR020013">
    <property type="entry name" value="Flagellar_FlgE/F/G"/>
</dbReference>
<dbReference type="Pfam" id="PF22692">
    <property type="entry name" value="LlgE_F_G_D1"/>
    <property type="match status" value="1"/>
</dbReference>
<dbReference type="Proteomes" id="UP000070433">
    <property type="component" value="Chromosome"/>
</dbReference>
<keyword evidence="7" id="KW-0969">Cilium</keyword>
<keyword evidence="7" id="KW-0282">Flagellum</keyword>
<evidence type="ECO:0000313" key="7">
    <source>
        <dbReference type="EMBL" id="AMO22203.1"/>
    </source>
</evidence>
<evidence type="ECO:0000259" key="6">
    <source>
        <dbReference type="Pfam" id="PF22692"/>
    </source>
</evidence>
<dbReference type="InterPro" id="IPR037925">
    <property type="entry name" value="FlgE/F/G-like"/>
</dbReference>
<dbReference type="GO" id="GO:0009425">
    <property type="term" value="C:bacterial-type flagellum basal body"/>
    <property type="evidence" value="ECO:0007669"/>
    <property type="project" value="UniProtKB-SubCell"/>
</dbReference>
<feature type="domain" description="Flagellar hook protein FlgE/F/G-like D1" evidence="6">
    <location>
        <begin position="89"/>
        <end position="152"/>
    </location>
</feature>
<dbReference type="PANTHER" id="PTHR30435:SF19">
    <property type="entry name" value="FLAGELLAR BASAL-BODY ROD PROTEIN FLGG"/>
    <property type="match status" value="1"/>
</dbReference>
<dbReference type="Pfam" id="PF06429">
    <property type="entry name" value="Flg_bbr_C"/>
    <property type="match status" value="1"/>
</dbReference>
<organism evidence="7 8">
    <name type="scientific">Ramlibacter tataouinensis</name>
    <dbReference type="NCBI Taxonomy" id="94132"/>
    <lineage>
        <taxon>Bacteria</taxon>
        <taxon>Pseudomonadati</taxon>
        <taxon>Pseudomonadota</taxon>
        <taxon>Betaproteobacteria</taxon>
        <taxon>Burkholderiales</taxon>
        <taxon>Comamonadaceae</taxon>
        <taxon>Ramlibacter</taxon>
    </lineage>
</organism>
<evidence type="ECO:0000256" key="4">
    <source>
        <dbReference type="RuleBase" id="RU362116"/>
    </source>
</evidence>
<evidence type="ECO:0000256" key="2">
    <source>
        <dbReference type="ARBA" id="ARBA00009677"/>
    </source>
</evidence>
<comment type="subcellular location">
    <subcellularLocation>
        <location evidence="1 4">Bacterial flagellum basal body</location>
    </subcellularLocation>
</comment>
<evidence type="ECO:0000256" key="3">
    <source>
        <dbReference type="ARBA" id="ARBA00023143"/>
    </source>
</evidence>
<comment type="similarity">
    <text evidence="2 4">Belongs to the flagella basal body rod proteins family.</text>
</comment>
<dbReference type="OrthoDB" id="9804559at2"/>
<sequence>MNEVLAIGLQSMQGDMARLDQVATNLANVLTPGYKRSVALQAPLGASFAAHLTNAAEVAETHAAAAPMQHPSDQRAGTLKATGQPLDVALMGNGYFEVMTDTGLAYTRQGNFRLDARGRLVTAQGHAVMGTSGEIQLNIANPVIATNGTVSAANAAAGTQPLAQLKVVEFDTASAMDRLGDGLHAAGSGMKPLSDEEVQLRQGYLENSNASSTQEMASLIRAMRHFEGMQKMVLGYDEMLGIAIRKLGETS</sequence>